<evidence type="ECO:0000313" key="2">
    <source>
        <dbReference type="Proteomes" id="UP001601197"/>
    </source>
</evidence>
<accession>A0ABW6KLQ9</accession>
<gene>
    <name evidence="1" type="ORF">ACFYNZ_01495</name>
</gene>
<dbReference type="EMBL" id="JBIAFJ010000001">
    <property type="protein sequence ID" value="MFE9168197.1"/>
    <property type="molecule type" value="Genomic_DNA"/>
</dbReference>
<organism evidence="1 2">
    <name type="scientific">Streptomyces kebangsaanensis</name>
    <dbReference type="NCBI Taxonomy" id="864058"/>
    <lineage>
        <taxon>Bacteria</taxon>
        <taxon>Bacillati</taxon>
        <taxon>Actinomycetota</taxon>
        <taxon>Actinomycetes</taxon>
        <taxon>Kitasatosporales</taxon>
        <taxon>Streptomycetaceae</taxon>
        <taxon>Streptomyces</taxon>
    </lineage>
</organism>
<comment type="caution">
    <text evidence="1">The sequence shown here is derived from an EMBL/GenBank/DDBJ whole genome shotgun (WGS) entry which is preliminary data.</text>
</comment>
<sequence>MLCPLPPAWWPASSFPCRLQYPYQGMHPNAGGDCNLFPWRLGLLTQTNSTC</sequence>
<dbReference type="Gene3D" id="2.115.10.20">
    <property type="entry name" value="Glycosyl hydrolase domain, family 43"/>
    <property type="match status" value="1"/>
</dbReference>
<reference evidence="1 2" key="1">
    <citation type="submission" date="2024-10" db="EMBL/GenBank/DDBJ databases">
        <title>The Natural Products Discovery Center: Release of the First 8490 Sequenced Strains for Exploring Actinobacteria Biosynthetic Diversity.</title>
        <authorList>
            <person name="Kalkreuter E."/>
            <person name="Kautsar S.A."/>
            <person name="Yang D."/>
            <person name="Bader C.D."/>
            <person name="Teijaro C.N."/>
            <person name="Fluegel L."/>
            <person name="Davis C.M."/>
            <person name="Simpson J.R."/>
            <person name="Lauterbach L."/>
            <person name="Steele A.D."/>
            <person name="Gui C."/>
            <person name="Meng S."/>
            <person name="Li G."/>
            <person name="Viehrig K."/>
            <person name="Ye F."/>
            <person name="Su P."/>
            <person name="Kiefer A.F."/>
            <person name="Nichols A."/>
            <person name="Cepeda A.J."/>
            <person name="Yan W."/>
            <person name="Fan B."/>
            <person name="Jiang Y."/>
            <person name="Adhikari A."/>
            <person name="Zheng C.-J."/>
            <person name="Schuster L."/>
            <person name="Cowan T.M."/>
            <person name="Smanski M.J."/>
            <person name="Chevrette M.G."/>
            <person name="De Carvalho L.P.S."/>
            <person name="Shen B."/>
        </authorList>
    </citation>
    <scope>NUCLEOTIDE SEQUENCE [LARGE SCALE GENOMIC DNA]</scope>
    <source>
        <strain evidence="1 2">NPDC007147</strain>
    </source>
</reference>
<dbReference type="RefSeq" id="WP_388343031.1">
    <property type="nucleotide sequence ID" value="NZ_JBIAFJ010000001.1"/>
</dbReference>
<keyword evidence="2" id="KW-1185">Reference proteome</keyword>
<protein>
    <submittedName>
        <fullName evidence="1">Uncharacterized protein</fullName>
    </submittedName>
</protein>
<evidence type="ECO:0000313" key="1">
    <source>
        <dbReference type="EMBL" id="MFE9168197.1"/>
    </source>
</evidence>
<dbReference type="Proteomes" id="UP001601197">
    <property type="component" value="Unassembled WGS sequence"/>
</dbReference>
<name>A0ABW6KLQ9_9ACTN</name>
<dbReference type="InterPro" id="IPR023296">
    <property type="entry name" value="Glyco_hydro_beta-prop_sf"/>
</dbReference>
<proteinExistence type="predicted"/>